<dbReference type="Proteomes" id="UP000315295">
    <property type="component" value="Unassembled WGS sequence"/>
</dbReference>
<accession>A0A540N1B6</accession>
<gene>
    <name evidence="1" type="ORF">C1H46_009565</name>
</gene>
<proteinExistence type="predicted"/>
<dbReference type="AlphaFoldDB" id="A0A540N1B6"/>
<evidence type="ECO:0000313" key="1">
    <source>
        <dbReference type="EMBL" id="TQE04851.1"/>
    </source>
</evidence>
<protein>
    <submittedName>
        <fullName evidence="1">Uncharacterized protein</fullName>
    </submittedName>
</protein>
<organism evidence="1 2">
    <name type="scientific">Malus baccata</name>
    <name type="common">Siberian crab apple</name>
    <name type="synonym">Pyrus baccata</name>
    <dbReference type="NCBI Taxonomy" id="106549"/>
    <lineage>
        <taxon>Eukaryota</taxon>
        <taxon>Viridiplantae</taxon>
        <taxon>Streptophyta</taxon>
        <taxon>Embryophyta</taxon>
        <taxon>Tracheophyta</taxon>
        <taxon>Spermatophyta</taxon>
        <taxon>Magnoliopsida</taxon>
        <taxon>eudicotyledons</taxon>
        <taxon>Gunneridae</taxon>
        <taxon>Pentapetalae</taxon>
        <taxon>rosids</taxon>
        <taxon>fabids</taxon>
        <taxon>Rosales</taxon>
        <taxon>Rosaceae</taxon>
        <taxon>Amygdaloideae</taxon>
        <taxon>Maleae</taxon>
        <taxon>Malus</taxon>
    </lineage>
</organism>
<name>A0A540N1B6_MALBA</name>
<dbReference type="EMBL" id="VIEB01000133">
    <property type="protein sequence ID" value="TQE04851.1"/>
    <property type="molecule type" value="Genomic_DNA"/>
</dbReference>
<keyword evidence="2" id="KW-1185">Reference proteome</keyword>
<comment type="caution">
    <text evidence="1">The sequence shown here is derived from an EMBL/GenBank/DDBJ whole genome shotgun (WGS) entry which is preliminary data.</text>
</comment>
<sequence length="87" mass="10113">MWQDVNINLSGLHRLSALPYDWSNYHPYCKTQNFPFSHDEIFVRAHSILFSVIYSQYTQTAIHSFTILTQVLAHPTSIVNLQNEVTC</sequence>
<evidence type="ECO:0000313" key="2">
    <source>
        <dbReference type="Proteomes" id="UP000315295"/>
    </source>
</evidence>
<reference evidence="1 2" key="1">
    <citation type="journal article" date="2019" name="G3 (Bethesda)">
        <title>Sequencing of a Wild Apple (Malus baccata) Genome Unravels the Differences Between Cultivated and Wild Apple Species Regarding Disease Resistance and Cold Tolerance.</title>
        <authorList>
            <person name="Chen X."/>
        </authorList>
    </citation>
    <scope>NUCLEOTIDE SEQUENCE [LARGE SCALE GENOMIC DNA]</scope>
    <source>
        <strain evidence="2">cv. Shandingzi</strain>
        <tissue evidence="1">Leaves</tissue>
    </source>
</reference>